<organism evidence="2 3">
    <name type="scientific">Clonostachys solani</name>
    <dbReference type="NCBI Taxonomy" id="160281"/>
    <lineage>
        <taxon>Eukaryota</taxon>
        <taxon>Fungi</taxon>
        <taxon>Dikarya</taxon>
        <taxon>Ascomycota</taxon>
        <taxon>Pezizomycotina</taxon>
        <taxon>Sordariomycetes</taxon>
        <taxon>Hypocreomycetidae</taxon>
        <taxon>Hypocreales</taxon>
        <taxon>Bionectriaceae</taxon>
        <taxon>Clonostachys</taxon>
    </lineage>
</organism>
<name>A0A9N9ZMX5_9HYPO</name>
<dbReference type="Gene3D" id="1.20.1280.50">
    <property type="match status" value="1"/>
</dbReference>
<protein>
    <recommendedName>
        <fullName evidence="1">F-box domain-containing protein</fullName>
    </recommendedName>
</protein>
<sequence>MTFPEEIWTQIFSHLIPQNDPLSDEKYYPYRPLRTLCLVSRRFRRLAQPILHHTVFMVDDKNWINREIKLLRTLHQSPSLARAVRSLSVISFPKLVEPPTFPGVAKLVEDVLRSLDIPSLLKRQLEIKPFSNESVDGVPMILALTTAVQHVDVTISDSHWHKRIAHQLAGSMQPGEPDPSRNYSHYGLPNLKDISINARYSPVNTGITSVEPVLRRSDVTSLRLAWVNWHSAWEETVPRPGNNFSLHSLILDNCVVDEVTLKDILTWYPKLRRLSLNCADGNSAIVPTDDEDDETPWTWRSSPFGDVLREYGKYLEEFTLLTDYHRERSYAHGIEDDETVLGSLHELPSLRKMEVSFQDLFGDEDSDGIVNMDMNLLPPNLEEIVIPSSHDAYFDEAIAVIRSNSLPKLRRVTLRFTCRCLWDLSAIPDEEIPGWTYLEWKLLDKRPIKVRCLNFVKLPIEQNAL</sequence>
<dbReference type="Proteomes" id="UP000775872">
    <property type="component" value="Unassembled WGS sequence"/>
</dbReference>
<comment type="caution">
    <text evidence="2">The sequence shown here is derived from an EMBL/GenBank/DDBJ whole genome shotgun (WGS) entry which is preliminary data.</text>
</comment>
<dbReference type="AlphaFoldDB" id="A0A9N9ZMX5"/>
<evidence type="ECO:0000259" key="1">
    <source>
        <dbReference type="Pfam" id="PF12937"/>
    </source>
</evidence>
<dbReference type="Pfam" id="PF12937">
    <property type="entry name" value="F-box-like"/>
    <property type="match status" value="1"/>
</dbReference>
<keyword evidence="3" id="KW-1185">Reference proteome</keyword>
<evidence type="ECO:0000313" key="2">
    <source>
        <dbReference type="EMBL" id="CAH0058488.1"/>
    </source>
</evidence>
<evidence type="ECO:0000313" key="3">
    <source>
        <dbReference type="Proteomes" id="UP000775872"/>
    </source>
</evidence>
<dbReference type="EMBL" id="CABFOC020000082">
    <property type="protein sequence ID" value="CAH0058488.1"/>
    <property type="molecule type" value="Genomic_DNA"/>
</dbReference>
<dbReference type="OrthoDB" id="2520703at2759"/>
<dbReference type="SUPFAM" id="SSF52047">
    <property type="entry name" value="RNI-like"/>
    <property type="match status" value="1"/>
</dbReference>
<feature type="domain" description="F-box" evidence="1">
    <location>
        <begin position="4"/>
        <end position="56"/>
    </location>
</feature>
<reference evidence="2" key="1">
    <citation type="submission" date="2021-10" db="EMBL/GenBank/DDBJ databases">
        <authorList>
            <person name="Piombo E."/>
        </authorList>
    </citation>
    <scope>NUCLEOTIDE SEQUENCE</scope>
</reference>
<gene>
    <name evidence="2" type="ORF">CSOL1703_00008971</name>
</gene>
<dbReference type="Gene3D" id="3.80.10.10">
    <property type="entry name" value="Ribonuclease Inhibitor"/>
    <property type="match status" value="1"/>
</dbReference>
<accession>A0A9N9ZMX5</accession>
<dbReference type="InterPro" id="IPR032675">
    <property type="entry name" value="LRR_dom_sf"/>
</dbReference>
<dbReference type="InterPro" id="IPR001810">
    <property type="entry name" value="F-box_dom"/>
</dbReference>
<proteinExistence type="predicted"/>